<organism evidence="2 3">
    <name type="scientific">Luteipulveratus halotolerans</name>
    <dbReference type="NCBI Taxonomy" id="1631356"/>
    <lineage>
        <taxon>Bacteria</taxon>
        <taxon>Bacillati</taxon>
        <taxon>Actinomycetota</taxon>
        <taxon>Actinomycetes</taxon>
        <taxon>Micrococcales</taxon>
        <taxon>Dermacoccaceae</taxon>
        <taxon>Luteipulveratus</taxon>
    </lineage>
</organism>
<keyword evidence="1" id="KW-1133">Transmembrane helix</keyword>
<protein>
    <recommendedName>
        <fullName evidence="4">DUF4229 domain-containing protein</fullName>
    </recommendedName>
</protein>
<sequence>MARYTLLRLLIFFATLMILWLVGLRSWALLAISAIVSAIISLVALQGVREQFASQIDAKVKARQAKAEAYRTAEDDDEE</sequence>
<dbReference type="InterPro" id="IPR025323">
    <property type="entry name" value="DUF4229"/>
</dbReference>
<dbReference type="Pfam" id="PF14012">
    <property type="entry name" value="DUF4229"/>
    <property type="match status" value="1"/>
</dbReference>
<keyword evidence="1" id="KW-0812">Transmembrane</keyword>
<feature type="transmembrane region" description="Helical" evidence="1">
    <location>
        <begin position="5"/>
        <end position="22"/>
    </location>
</feature>
<accession>A0A0L6CEX2</accession>
<gene>
    <name evidence="2" type="ORF">VV01_02285</name>
</gene>
<dbReference type="EMBL" id="LAIR01000002">
    <property type="protein sequence ID" value="KNX36234.1"/>
    <property type="molecule type" value="Genomic_DNA"/>
</dbReference>
<reference evidence="3" key="1">
    <citation type="submission" date="2015-03" db="EMBL/GenBank/DDBJ databases">
        <title>Luteipulveratus halotolerans sp. nov., a novel actinobacterium (Dermacoccaceae) from Sarawak, Malaysia.</title>
        <authorList>
            <person name="Juboi H."/>
            <person name="Basik A."/>
            <person name="Shamsul S.S."/>
            <person name="Arnold P."/>
            <person name="Schmitt E.K."/>
            <person name="Sanglier J.-J."/>
            <person name="Yeo T."/>
        </authorList>
    </citation>
    <scope>NUCLEOTIDE SEQUENCE [LARGE SCALE GENOMIC DNA]</scope>
    <source>
        <strain evidence="3">C296001</strain>
    </source>
</reference>
<name>A0A0L6CEX2_9MICO</name>
<comment type="caution">
    <text evidence="2">The sequence shown here is derived from an EMBL/GenBank/DDBJ whole genome shotgun (WGS) entry which is preliminary data.</text>
</comment>
<dbReference type="STRING" id="1631356.VV01_02285"/>
<feature type="transmembrane region" description="Helical" evidence="1">
    <location>
        <begin position="28"/>
        <end position="45"/>
    </location>
</feature>
<evidence type="ECO:0008006" key="4">
    <source>
        <dbReference type="Google" id="ProtNLM"/>
    </source>
</evidence>
<proteinExistence type="predicted"/>
<evidence type="ECO:0000256" key="1">
    <source>
        <dbReference type="SAM" id="Phobius"/>
    </source>
</evidence>
<keyword evidence="3" id="KW-1185">Reference proteome</keyword>
<dbReference type="OrthoDB" id="5149428at2"/>
<evidence type="ECO:0000313" key="2">
    <source>
        <dbReference type="EMBL" id="KNX36234.1"/>
    </source>
</evidence>
<dbReference type="RefSeq" id="WP_071606263.1">
    <property type="nucleotide sequence ID" value="NZ_LAIR01000002.1"/>
</dbReference>
<keyword evidence="1" id="KW-0472">Membrane</keyword>
<evidence type="ECO:0000313" key="3">
    <source>
        <dbReference type="Proteomes" id="UP000037397"/>
    </source>
</evidence>
<dbReference type="Proteomes" id="UP000037397">
    <property type="component" value="Unassembled WGS sequence"/>
</dbReference>
<dbReference type="AlphaFoldDB" id="A0A0L6CEX2"/>